<dbReference type="VEuPathDB" id="GiardiaDB:GL50803_114199"/>
<evidence type="ECO:0000313" key="2">
    <source>
        <dbReference type="Proteomes" id="UP000001548"/>
    </source>
</evidence>
<keyword evidence="2" id="KW-1185">Reference proteome</keyword>
<reference evidence="1 2" key="1">
    <citation type="journal article" date="2007" name="Science">
        <title>Genomic minimalism in the early diverging intestinal parasite Giardia lamblia.</title>
        <authorList>
            <person name="Morrison H.G."/>
            <person name="McArthur A.G."/>
            <person name="Gillin F.D."/>
            <person name="Aley S.B."/>
            <person name="Adam R.D."/>
            <person name="Olsen G.J."/>
            <person name="Best A.A."/>
            <person name="Cande W.Z."/>
            <person name="Chen F."/>
            <person name="Cipriano M.J."/>
            <person name="Davids B.J."/>
            <person name="Dawson S.C."/>
            <person name="Elmendorf H.G."/>
            <person name="Hehl A.B."/>
            <person name="Holder M.E."/>
            <person name="Huse S.M."/>
            <person name="Kim U.U."/>
            <person name="Lasek-Nesselquist E."/>
            <person name="Manning G."/>
            <person name="Nigam A."/>
            <person name="Nixon J.E."/>
            <person name="Palm D."/>
            <person name="Passamaneck N.E."/>
            <person name="Prabhu A."/>
            <person name="Reich C.I."/>
            <person name="Reiner D.S."/>
            <person name="Samuelson J."/>
            <person name="Svard S.G."/>
            <person name="Sogin M.L."/>
        </authorList>
    </citation>
    <scope>NUCLEOTIDE SEQUENCE [LARGE SCALE GENOMIC DNA]</scope>
    <source>
        <strain evidence="1 2">WB C6</strain>
    </source>
</reference>
<dbReference type="HOGENOM" id="CLU_913493_0_0_1"/>
<dbReference type="Gene3D" id="1.25.40.20">
    <property type="entry name" value="Ankyrin repeat-containing domain"/>
    <property type="match status" value="1"/>
</dbReference>
<dbReference type="GeneID" id="5698427"/>
<dbReference type="EMBL" id="AACB03000004">
    <property type="protein sequence ID" value="KAE8301991.1"/>
    <property type="molecule type" value="Genomic_DNA"/>
</dbReference>
<sequence length="305" mass="33701">MKSDQSLIFKAKLPILCPRKKKNETKDVVLTLDQLKIHSGPVFRLSSITSLEHTQNGEAHLVTVSTGETSATFTFTKILDQRIMFAILTVATNPKFRNFFAAGIPTAVLACFGDIIFNGTVCLEYLISIFSDDPGMALSGSGSVHSSKSPKHLSPQQSPRLTPEQRSIFLDSAPKTYTTLFNCLSDQGTYGMSSIHVVCSFDRVDMLRLLFSAGMNISMQSSQERGKQTPLHYCLHDEKGSVQCFTYLVRELNASTHIENAYGLTVLEIIDAQWPGTYYHSLLDQRNDVLSNRGSAQGSICSVED</sequence>
<protein>
    <submittedName>
        <fullName evidence="1">Ankyrin repeat protein 1</fullName>
    </submittedName>
</protein>
<dbReference type="InterPro" id="IPR002110">
    <property type="entry name" value="Ankyrin_rpt"/>
</dbReference>
<proteinExistence type="predicted"/>
<dbReference type="PROSITE" id="PS50088">
    <property type="entry name" value="ANK_REPEAT"/>
    <property type="match status" value="1"/>
</dbReference>
<dbReference type="SUPFAM" id="SSF48403">
    <property type="entry name" value="Ankyrin repeat"/>
    <property type="match status" value="1"/>
</dbReference>
<dbReference type="RefSeq" id="XP_001705546.1">
    <property type="nucleotide sequence ID" value="XM_001705494.1"/>
</dbReference>
<comment type="caution">
    <text evidence="1">The sequence shown here is derived from an EMBL/GenBank/DDBJ whole genome shotgun (WGS) entry which is preliminary data.</text>
</comment>
<dbReference type="OMA" id="DQRIMFA"/>
<gene>
    <name evidence="1" type="ORF">GL50803_00114199</name>
</gene>
<dbReference type="Proteomes" id="UP000001548">
    <property type="component" value="Unassembled WGS sequence"/>
</dbReference>
<dbReference type="InterPro" id="IPR036770">
    <property type="entry name" value="Ankyrin_rpt-contain_sf"/>
</dbReference>
<organism evidence="1 2">
    <name type="scientific">Giardia intestinalis (strain ATCC 50803 / WB clone C6)</name>
    <name type="common">Giardia lamblia</name>
    <dbReference type="NCBI Taxonomy" id="184922"/>
    <lineage>
        <taxon>Eukaryota</taxon>
        <taxon>Metamonada</taxon>
        <taxon>Diplomonadida</taxon>
        <taxon>Hexamitidae</taxon>
        <taxon>Giardiinae</taxon>
        <taxon>Giardia</taxon>
    </lineage>
</organism>
<accession>A8BQK8</accession>
<dbReference type="AlphaFoldDB" id="A8BQK8"/>
<dbReference type="SMART" id="SM00248">
    <property type="entry name" value="ANK"/>
    <property type="match status" value="2"/>
</dbReference>
<evidence type="ECO:0000313" key="1">
    <source>
        <dbReference type="EMBL" id="KAE8301991.1"/>
    </source>
</evidence>
<name>A8BQK8_GIAIC</name>
<dbReference type="KEGG" id="gla:GL50803_00114199"/>
<dbReference type="Pfam" id="PF13637">
    <property type="entry name" value="Ank_4"/>
    <property type="match status" value="1"/>
</dbReference>